<dbReference type="SUPFAM" id="SSF48445">
    <property type="entry name" value="14-3-3 protein"/>
    <property type="match status" value="1"/>
</dbReference>
<dbReference type="Proteomes" id="UP000887572">
    <property type="component" value="Unplaced"/>
</dbReference>
<protein>
    <submittedName>
        <fullName evidence="5">14-3-3 domain-containing protein</fullName>
    </submittedName>
</protein>
<dbReference type="InterPro" id="IPR000308">
    <property type="entry name" value="14-3-3"/>
</dbReference>
<evidence type="ECO:0000256" key="1">
    <source>
        <dbReference type="ARBA" id="ARBA00006141"/>
    </source>
</evidence>
<sequence>MRKFLSKRRQRLKKALQQLPKRRQRLKKALQQLPKRRQRLKKALQQLPKRSIDSKRHSSYAAHSSDTSWPGAELLLRNSQLSRQGLPTRQQAFDDAIAELDTLNEDSYKDSTLIMQLLRDMWSGRA</sequence>
<dbReference type="AlphaFoldDB" id="A0A914HYE6"/>
<name>A0A914HYE6_GLORO</name>
<accession>A0A914HYE6</accession>
<dbReference type="InterPro" id="IPR023410">
    <property type="entry name" value="14-3-3_domain"/>
</dbReference>
<dbReference type="WBParaSite" id="Gr19_v10_g5807.t1">
    <property type="protein sequence ID" value="Gr19_v10_g5807.t1"/>
    <property type="gene ID" value="Gr19_v10_g5807"/>
</dbReference>
<feature type="compositionally biased region" description="Basic residues" evidence="2">
    <location>
        <begin position="16"/>
        <end position="42"/>
    </location>
</feature>
<dbReference type="Pfam" id="PF00244">
    <property type="entry name" value="14-3-3"/>
    <property type="match status" value="1"/>
</dbReference>
<evidence type="ECO:0000259" key="3">
    <source>
        <dbReference type="Pfam" id="PF00244"/>
    </source>
</evidence>
<dbReference type="PRINTS" id="PR00305">
    <property type="entry name" value="1433ZETA"/>
</dbReference>
<evidence type="ECO:0000313" key="4">
    <source>
        <dbReference type="Proteomes" id="UP000887572"/>
    </source>
</evidence>
<reference evidence="5" key="1">
    <citation type="submission" date="2022-11" db="UniProtKB">
        <authorList>
            <consortium name="WormBaseParasite"/>
        </authorList>
    </citation>
    <scope>IDENTIFICATION</scope>
</reference>
<dbReference type="InterPro" id="IPR036815">
    <property type="entry name" value="14-3-3_dom_sf"/>
</dbReference>
<evidence type="ECO:0000313" key="5">
    <source>
        <dbReference type="WBParaSite" id="Gr19_v10_g5807.t1"/>
    </source>
</evidence>
<proteinExistence type="inferred from homology"/>
<feature type="domain" description="14-3-3" evidence="3">
    <location>
        <begin position="88"/>
        <end position="120"/>
    </location>
</feature>
<evidence type="ECO:0000256" key="2">
    <source>
        <dbReference type="SAM" id="MobiDB-lite"/>
    </source>
</evidence>
<dbReference type="Gene3D" id="1.20.190.20">
    <property type="entry name" value="14-3-3 domain"/>
    <property type="match status" value="1"/>
</dbReference>
<keyword evidence="4" id="KW-1185">Reference proteome</keyword>
<organism evidence="4 5">
    <name type="scientific">Globodera rostochiensis</name>
    <name type="common">Golden nematode worm</name>
    <name type="synonym">Heterodera rostochiensis</name>
    <dbReference type="NCBI Taxonomy" id="31243"/>
    <lineage>
        <taxon>Eukaryota</taxon>
        <taxon>Metazoa</taxon>
        <taxon>Ecdysozoa</taxon>
        <taxon>Nematoda</taxon>
        <taxon>Chromadorea</taxon>
        <taxon>Rhabditida</taxon>
        <taxon>Tylenchina</taxon>
        <taxon>Tylenchomorpha</taxon>
        <taxon>Tylenchoidea</taxon>
        <taxon>Heteroderidae</taxon>
        <taxon>Heteroderinae</taxon>
        <taxon>Globodera</taxon>
    </lineage>
</organism>
<comment type="similarity">
    <text evidence="1">Belongs to the 14-3-3 family.</text>
</comment>
<feature type="region of interest" description="Disordered" evidence="2">
    <location>
        <begin position="16"/>
        <end position="67"/>
    </location>
</feature>